<protein>
    <recommendedName>
        <fullName evidence="3">Pentacotripeptide-repeat region of PRORP domain-containing protein</fullName>
    </recommendedName>
</protein>
<dbReference type="RefSeq" id="XP_012194052.1">
    <property type="nucleotide sequence ID" value="XM_012338662.1"/>
</dbReference>
<sequence length="224" mass="24259">MLQALSRRGVRALSTSASILPEFNVLFEDIKADAAKNKLIKVSKLTNLFKTATSKADLELSTEALKIYERKHIDPIEVTAGEFVKACIQHDAADVAVSALSQNRRIGLFVNAGSLNKLLVHFKNAKDDANLIAVFDEAKKFDIRYNPVSYHLAISAHLRSGDVEKALAVLEAAAAAKKIDSKTVNHVLFQLTKSEAADQVEAVVALLKKHNVALDESGAKLASA</sequence>
<dbReference type="PANTHER" id="PTHR47939:SF5">
    <property type="entry name" value="PENTACOTRIPEPTIDE-REPEAT REGION OF PRORP DOMAIN-CONTAINING PROTEIN"/>
    <property type="match status" value="1"/>
</dbReference>
<proteinExistence type="predicted"/>
<dbReference type="Gene3D" id="1.25.40.10">
    <property type="entry name" value="Tetratricopeptide repeat domain"/>
    <property type="match status" value="1"/>
</dbReference>
<dbReference type="OrthoDB" id="185373at2759"/>
<dbReference type="AlphaFoldDB" id="A0A067DAQ8"/>
<dbReference type="Proteomes" id="UP000030745">
    <property type="component" value="Unassembled WGS sequence"/>
</dbReference>
<dbReference type="PANTHER" id="PTHR47939">
    <property type="entry name" value="MEMBRANE-ASSOCIATED SALT-INDUCIBLE PROTEIN-LIKE"/>
    <property type="match status" value="1"/>
</dbReference>
<dbReference type="KEGG" id="spar:SPRG_18836"/>
<dbReference type="GeneID" id="24140332"/>
<evidence type="ECO:0000313" key="1">
    <source>
        <dbReference type="EMBL" id="KDO35676.1"/>
    </source>
</evidence>
<organism evidence="1 2">
    <name type="scientific">Saprolegnia parasitica (strain CBS 223.65)</name>
    <dbReference type="NCBI Taxonomy" id="695850"/>
    <lineage>
        <taxon>Eukaryota</taxon>
        <taxon>Sar</taxon>
        <taxon>Stramenopiles</taxon>
        <taxon>Oomycota</taxon>
        <taxon>Saprolegniomycetes</taxon>
        <taxon>Saprolegniales</taxon>
        <taxon>Saprolegniaceae</taxon>
        <taxon>Saprolegnia</taxon>
    </lineage>
</organism>
<dbReference type="InterPro" id="IPR050667">
    <property type="entry name" value="PPR-containing_protein"/>
</dbReference>
<name>A0A067DAQ8_SAPPC</name>
<gene>
    <name evidence="1" type="ORF">SPRG_18836</name>
</gene>
<dbReference type="VEuPathDB" id="FungiDB:SPRG_18836"/>
<dbReference type="InterPro" id="IPR011990">
    <property type="entry name" value="TPR-like_helical_dom_sf"/>
</dbReference>
<dbReference type="EMBL" id="KK583189">
    <property type="protein sequence ID" value="KDO35676.1"/>
    <property type="molecule type" value="Genomic_DNA"/>
</dbReference>
<accession>A0A067DAQ8</accession>
<evidence type="ECO:0008006" key="3">
    <source>
        <dbReference type="Google" id="ProtNLM"/>
    </source>
</evidence>
<reference evidence="1 2" key="1">
    <citation type="journal article" date="2013" name="PLoS Genet.">
        <title>Distinctive expansion of potential virulence genes in the genome of the oomycete fish pathogen Saprolegnia parasitica.</title>
        <authorList>
            <person name="Jiang R.H."/>
            <person name="de Bruijn I."/>
            <person name="Haas B.J."/>
            <person name="Belmonte R."/>
            <person name="Lobach L."/>
            <person name="Christie J."/>
            <person name="van den Ackerveken G."/>
            <person name="Bottin A."/>
            <person name="Bulone V."/>
            <person name="Diaz-Moreno S.M."/>
            <person name="Dumas B."/>
            <person name="Fan L."/>
            <person name="Gaulin E."/>
            <person name="Govers F."/>
            <person name="Grenville-Briggs L.J."/>
            <person name="Horner N.R."/>
            <person name="Levin J.Z."/>
            <person name="Mammella M."/>
            <person name="Meijer H.J."/>
            <person name="Morris P."/>
            <person name="Nusbaum C."/>
            <person name="Oome S."/>
            <person name="Phillips A.J."/>
            <person name="van Rooyen D."/>
            <person name="Rzeszutek E."/>
            <person name="Saraiva M."/>
            <person name="Secombes C.J."/>
            <person name="Seidl M.F."/>
            <person name="Snel B."/>
            <person name="Stassen J.H."/>
            <person name="Sykes S."/>
            <person name="Tripathy S."/>
            <person name="van den Berg H."/>
            <person name="Vega-Arreguin J.C."/>
            <person name="Wawra S."/>
            <person name="Young S.K."/>
            <person name="Zeng Q."/>
            <person name="Dieguez-Uribeondo J."/>
            <person name="Russ C."/>
            <person name="Tyler B.M."/>
            <person name="van West P."/>
        </authorList>
    </citation>
    <scope>NUCLEOTIDE SEQUENCE [LARGE SCALE GENOMIC DNA]</scope>
    <source>
        <strain evidence="1 2">CBS 223.65</strain>
    </source>
</reference>
<evidence type="ECO:0000313" key="2">
    <source>
        <dbReference type="Proteomes" id="UP000030745"/>
    </source>
</evidence>
<keyword evidence="2" id="KW-1185">Reference proteome</keyword>
<dbReference type="STRING" id="695850.A0A067DAQ8"/>
<dbReference type="OMA" id="KIYERKH"/>